<dbReference type="FunFam" id="3.40.50.10860:FF:000010">
    <property type="entry name" value="Leucine dehydrogenase"/>
    <property type="match status" value="1"/>
</dbReference>
<evidence type="ECO:0000256" key="1">
    <source>
        <dbReference type="ARBA" id="ARBA00006382"/>
    </source>
</evidence>
<dbReference type="PIRSF" id="PIRSF000188">
    <property type="entry name" value="Phe_leu_dh"/>
    <property type="match status" value="1"/>
</dbReference>
<accession>A0A346Y4X0</accession>
<evidence type="ECO:0000256" key="2">
    <source>
        <dbReference type="ARBA" id="ARBA00023002"/>
    </source>
</evidence>
<dbReference type="Pfam" id="PF00208">
    <property type="entry name" value="ELFV_dehydrog"/>
    <property type="match status" value="2"/>
</dbReference>
<dbReference type="PROSITE" id="PS00074">
    <property type="entry name" value="GLFV_DEHYDROGENASE"/>
    <property type="match status" value="1"/>
</dbReference>
<dbReference type="PANTHER" id="PTHR42722:SF1">
    <property type="entry name" value="VALINE DEHYDROGENASE"/>
    <property type="match status" value="1"/>
</dbReference>
<evidence type="ECO:0000256" key="5">
    <source>
        <dbReference type="PIRSR" id="PIRSR000188-2"/>
    </source>
</evidence>
<comment type="similarity">
    <text evidence="1 6">Belongs to the Glu/Leu/Phe/Val dehydrogenases family.</text>
</comment>
<dbReference type="GO" id="GO:0016639">
    <property type="term" value="F:oxidoreductase activity, acting on the CH-NH2 group of donors, NAD or NADP as acceptor"/>
    <property type="evidence" value="ECO:0007669"/>
    <property type="project" value="InterPro"/>
</dbReference>
<proteinExistence type="inferred from homology"/>
<evidence type="ECO:0000256" key="6">
    <source>
        <dbReference type="RuleBase" id="RU004417"/>
    </source>
</evidence>
<dbReference type="OrthoDB" id="9803297at2"/>
<keyword evidence="2 6" id="KW-0560">Oxidoreductase</keyword>
<evidence type="ECO:0000256" key="4">
    <source>
        <dbReference type="PIRSR" id="PIRSR000188-1"/>
    </source>
</evidence>
<dbReference type="InterPro" id="IPR006095">
    <property type="entry name" value="Glu/Leu/Phe/Val/Trp_DH"/>
</dbReference>
<dbReference type="Pfam" id="PF02812">
    <property type="entry name" value="ELFV_dehydrog_N"/>
    <property type="match status" value="1"/>
</dbReference>
<dbReference type="KEGG" id="euz:DVS28_a4860"/>
<evidence type="ECO:0000313" key="9">
    <source>
        <dbReference type="Proteomes" id="UP000264006"/>
    </source>
</evidence>
<gene>
    <name evidence="8" type="ORF">DVS28_a4860</name>
</gene>
<feature type="binding site" evidence="5">
    <location>
        <begin position="179"/>
        <end position="184"/>
    </location>
    <ligand>
        <name>NAD(+)</name>
        <dbReference type="ChEBI" id="CHEBI:57540"/>
    </ligand>
</feature>
<dbReference type="Proteomes" id="UP000264006">
    <property type="component" value="Chromosome"/>
</dbReference>
<keyword evidence="5" id="KW-0547">Nucleotide-binding</keyword>
<evidence type="ECO:0000259" key="7">
    <source>
        <dbReference type="SMART" id="SM00839"/>
    </source>
</evidence>
<feature type="active site" description="Proton donor/acceptor" evidence="4">
    <location>
        <position position="79"/>
    </location>
</feature>
<evidence type="ECO:0000256" key="3">
    <source>
        <dbReference type="ARBA" id="ARBA00023027"/>
    </source>
</evidence>
<keyword evidence="9" id="KW-1185">Reference proteome</keyword>
<dbReference type="Gene3D" id="3.40.50.720">
    <property type="entry name" value="NAD(P)-binding Rossmann-like Domain"/>
    <property type="match status" value="1"/>
</dbReference>
<dbReference type="AlphaFoldDB" id="A0A346Y4X0"/>
<dbReference type="InterPro" id="IPR046346">
    <property type="entry name" value="Aminoacid_DH-like_N_sf"/>
</dbReference>
<dbReference type="SMART" id="SM00839">
    <property type="entry name" value="ELFV_dehydrog"/>
    <property type="match status" value="1"/>
</dbReference>
<dbReference type="InterPro" id="IPR036291">
    <property type="entry name" value="NAD(P)-bd_dom_sf"/>
</dbReference>
<dbReference type="InterPro" id="IPR006096">
    <property type="entry name" value="Glu/Leu/Phe/Val/Trp_DH_C"/>
</dbReference>
<reference evidence="8 9" key="1">
    <citation type="submission" date="2018-09" db="EMBL/GenBank/DDBJ databases">
        <title>Complete genome sequence of Euzebya sp. DY32-46 isolated from seawater of Pacific Ocean.</title>
        <authorList>
            <person name="Xu L."/>
            <person name="Wu Y.-H."/>
            <person name="Xu X.-W."/>
        </authorList>
    </citation>
    <scope>NUCLEOTIDE SEQUENCE [LARGE SCALE GENOMIC DNA]</scope>
    <source>
        <strain evidence="8 9">DY32-46</strain>
    </source>
</reference>
<dbReference type="InterPro" id="IPR006097">
    <property type="entry name" value="Glu/Leu/Phe/Val/Trp_DH_dimer"/>
</dbReference>
<dbReference type="GO" id="GO:0000166">
    <property type="term" value="F:nucleotide binding"/>
    <property type="evidence" value="ECO:0007669"/>
    <property type="project" value="UniProtKB-KW"/>
</dbReference>
<dbReference type="PRINTS" id="PR00082">
    <property type="entry name" value="GLFDHDRGNASE"/>
</dbReference>
<organism evidence="8 9">
    <name type="scientific">Euzebya pacifica</name>
    <dbReference type="NCBI Taxonomy" id="1608957"/>
    <lineage>
        <taxon>Bacteria</taxon>
        <taxon>Bacillati</taxon>
        <taxon>Actinomycetota</taxon>
        <taxon>Nitriliruptoria</taxon>
        <taxon>Euzebyales</taxon>
    </lineage>
</organism>
<dbReference type="GO" id="GO:0006520">
    <property type="term" value="P:amino acid metabolic process"/>
    <property type="evidence" value="ECO:0007669"/>
    <property type="project" value="InterPro"/>
</dbReference>
<dbReference type="Gene3D" id="3.40.50.10860">
    <property type="entry name" value="Leucine Dehydrogenase, chain A, domain 1"/>
    <property type="match status" value="1"/>
</dbReference>
<dbReference type="PANTHER" id="PTHR42722">
    <property type="entry name" value="LEUCINE DEHYDROGENASE"/>
    <property type="match status" value="1"/>
</dbReference>
<dbReference type="SUPFAM" id="SSF53223">
    <property type="entry name" value="Aminoacid dehydrogenase-like, N-terminal domain"/>
    <property type="match status" value="1"/>
</dbReference>
<protein>
    <submittedName>
        <fullName evidence="8">Leucine dehydrogenase</fullName>
    </submittedName>
</protein>
<dbReference type="EMBL" id="CP031165">
    <property type="protein sequence ID" value="AXV09517.1"/>
    <property type="molecule type" value="Genomic_DNA"/>
</dbReference>
<sequence>MPGTFSQLNGHEQVVFGHDEASGLRCIIAIHSTVLGPALGGTRMYPYDSEEDALVDVLRLSRGMTYKSAVTGLDLGGGKAVIIGDPATDKTEALLRAYGRMIESLNGRYVTACDVGTYSADMGIIGRETRWATGSEVVEGGSGDSGVMTALGTYVGIKACAERVFDDASMAGRHVAIQGVGKVGRRLAEHLAEEGCKLTVADVNEDATADLADRLGADVVAVEDIHAVDADVFSPNAMGAVINDATIPRLQCRIVAGAANNQLADARHGQVLADAGVLYAPDYVINAGGVIQVGDELHPDGYSADRVRARVERIGERLAAVFVTAEREGLPTAEAADHVAEERMAAVGRLRSFHLPR</sequence>
<evidence type="ECO:0000313" key="8">
    <source>
        <dbReference type="EMBL" id="AXV09517.1"/>
    </source>
</evidence>
<dbReference type="RefSeq" id="WP_114593689.1">
    <property type="nucleotide sequence ID" value="NZ_CP031165.1"/>
</dbReference>
<dbReference type="InterPro" id="IPR016211">
    <property type="entry name" value="Glu/Phe/Leu/Val/Trp_DH_bac/arc"/>
</dbReference>
<dbReference type="SUPFAM" id="SSF51735">
    <property type="entry name" value="NAD(P)-binding Rossmann-fold domains"/>
    <property type="match status" value="1"/>
</dbReference>
<name>A0A346Y4X0_9ACTN</name>
<keyword evidence="3 5" id="KW-0520">NAD</keyword>
<dbReference type="CDD" id="cd01075">
    <property type="entry name" value="NAD_bind_Leu_Phe_Val_DH"/>
    <property type="match status" value="1"/>
</dbReference>
<dbReference type="InterPro" id="IPR033524">
    <property type="entry name" value="Glu/Leu/Phe/Val_DH_AS"/>
</dbReference>
<feature type="domain" description="Glutamate/phenylalanine/leucine/valine/L-tryptophan dehydrogenase C-terminal" evidence="7">
    <location>
        <begin position="146"/>
        <end position="352"/>
    </location>
</feature>